<dbReference type="SMART" id="SM00216">
    <property type="entry name" value="VWD"/>
    <property type="match status" value="1"/>
</dbReference>
<keyword evidence="1" id="KW-1015">Disulfide bond</keyword>
<evidence type="ECO:0000256" key="1">
    <source>
        <dbReference type="ARBA" id="ARBA00023157"/>
    </source>
</evidence>
<name>A0AAN8WKH4_HALRR</name>
<dbReference type="PANTHER" id="PTHR11339">
    <property type="entry name" value="EXTRACELLULAR MATRIX GLYCOPROTEIN RELATED"/>
    <property type="match status" value="1"/>
</dbReference>
<dbReference type="PROSITE" id="PS51233">
    <property type="entry name" value="VWFD"/>
    <property type="match status" value="1"/>
</dbReference>
<protein>
    <recommendedName>
        <fullName evidence="4">VWFD domain-containing protein</fullName>
    </recommendedName>
</protein>
<sequence length="567" mass="62752">MTSPRWRLLFILTGLIAQSELACGVIAPAEVSAFQATVGLTKSEDYDYYYGTDSPCEGIPCGEFGICQTNCSRDRIVGKCDSNNCFCCLDGTNATTNNTAGDGNCTYNGHTYPSGQRLQGICIHMICRNGKWYSGGYINSYCETCSVFDDPHFNSFDGLWFDFHGICNYSVTQEGVTYDPPFGIYGKFRRCYPSVGCIDIVTFKDNANTVITVKYNMQNIIQVNGVSYTVTYTVQPVMEGAITHPVLAWRVNNQCSRFLGTQGLLLEFCWYYGSYSQFYVYAYPSLVNKLYGLCGTFNYIKNDDLTLRNLTVASHVNSSCPDYTPNNNLHLKDPQKMRQLTVDSCNNQHYNTCYDLLSALPASEEHLEVHSTFCATDACAISQAGEDPRQYFPSILAILNTTVEHEALSTPGGVPPDELICSPCGGTCGDGATCKYECDSTEEETMGNCTATFCKCCRKKPTCENSICGKGGTCRSCGCLQGEERIPGICPLRGCDCCKLAPVCPVKRCGRKQKYRCKSKNICLKRTKGKCKSRDCTCCRILDKTLSIERRKGTAENNDAKQEDETI</sequence>
<evidence type="ECO:0000256" key="3">
    <source>
        <dbReference type="SAM" id="SignalP"/>
    </source>
</evidence>
<feature type="chain" id="PRO_5042946933" description="VWFD domain-containing protein" evidence="3">
    <location>
        <begin position="25"/>
        <end position="567"/>
    </location>
</feature>
<reference evidence="5 6" key="1">
    <citation type="submission" date="2023-11" db="EMBL/GenBank/DDBJ databases">
        <title>Halocaridina rubra genome assembly.</title>
        <authorList>
            <person name="Smith C."/>
        </authorList>
    </citation>
    <scope>NUCLEOTIDE SEQUENCE [LARGE SCALE GENOMIC DNA]</scope>
    <source>
        <strain evidence="5">EP-1</strain>
        <tissue evidence="5">Whole</tissue>
    </source>
</reference>
<keyword evidence="2" id="KW-0325">Glycoprotein</keyword>
<comment type="caution">
    <text evidence="5">The sequence shown here is derived from an EMBL/GenBank/DDBJ whole genome shotgun (WGS) entry which is preliminary data.</text>
</comment>
<accession>A0AAN8WKH4</accession>
<dbReference type="EMBL" id="JAXCGZ010017634">
    <property type="protein sequence ID" value="KAK7067860.1"/>
    <property type="molecule type" value="Genomic_DNA"/>
</dbReference>
<dbReference type="InterPro" id="IPR050780">
    <property type="entry name" value="Mucin_vWF_Thrombospondin_sf"/>
</dbReference>
<keyword evidence="6" id="KW-1185">Reference proteome</keyword>
<dbReference type="Proteomes" id="UP001381693">
    <property type="component" value="Unassembled WGS sequence"/>
</dbReference>
<proteinExistence type="predicted"/>
<dbReference type="InterPro" id="IPR001846">
    <property type="entry name" value="VWF_type-D"/>
</dbReference>
<feature type="signal peptide" evidence="3">
    <location>
        <begin position="1"/>
        <end position="24"/>
    </location>
</feature>
<dbReference type="AlphaFoldDB" id="A0AAN8WKH4"/>
<gene>
    <name evidence="5" type="ORF">SK128_014604</name>
</gene>
<evidence type="ECO:0000256" key="2">
    <source>
        <dbReference type="ARBA" id="ARBA00023180"/>
    </source>
</evidence>
<evidence type="ECO:0000259" key="4">
    <source>
        <dbReference type="PROSITE" id="PS51233"/>
    </source>
</evidence>
<evidence type="ECO:0000313" key="6">
    <source>
        <dbReference type="Proteomes" id="UP001381693"/>
    </source>
</evidence>
<organism evidence="5 6">
    <name type="scientific">Halocaridina rubra</name>
    <name type="common">Hawaiian red shrimp</name>
    <dbReference type="NCBI Taxonomy" id="373956"/>
    <lineage>
        <taxon>Eukaryota</taxon>
        <taxon>Metazoa</taxon>
        <taxon>Ecdysozoa</taxon>
        <taxon>Arthropoda</taxon>
        <taxon>Crustacea</taxon>
        <taxon>Multicrustacea</taxon>
        <taxon>Malacostraca</taxon>
        <taxon>Eumalacostraca</taxon>
        <taxon>Eucarida</taxon>
        <taxon>Decapoda</taxon>
        <taxon>Pleocyemata</taxon>
        <taxon>Caridea</taxon>
        <taxon>Atyoidea</taxon>
        <taxon>Atyidae</taxon>
        <taxon>Halocaridina</taxon>
    </lineage>
</organism>
<evidence type="ECO:0000313" key="5">
    <source>
        <dbReference type="EMBL" id="KAK7067860.1"/>
    </source>
</evidence>
<keyword evidence="3" id="KW-0732">Signal</keyword>
<dbReference type="Pfam" id="PF00094">
    <property type="entry name" value="VWD"/>
    <property type="match status" value="1"/>
</dbReference>
<feature type="domain" description="VWFD" evidence="4">
    <location>
        <begin position="143"/>
        <end position="346"/>
    </location>
</feature>